<protein>
    <recommendedName>
        <fullName evidence="2">Response regulatory domain-containing protein</fullName>
    </recommendedName>
</protein>
<sequence length="185" mass="20844">GSICKFSASNKFGPPKPRLIFRKVRSAICLIDDLLFNWRVFYQSLIVLLAFSPSGTHMGLTILSIIESPTHPKLSNLYKRMNAREIKVNSCRNAIKTLKTTSPDFIVAEFFYGYGNNYAGVNVSNLDVLLSSLSKYSPHTRSIIFVTKEEVQYISKLSDLYPVYAAFTHDTPQYAVEHALLDQAP</sequence>
<organism evidence="1">
    <name type="scientific">hydrothermal vent metagenome</name>
    <dbReference type="NCBI Taxonomy" id="652676"/>
    <lineage>
        <taxon>unclassified sequences</taxon>
        <taxon>metagenomes</taxon>
        <taxon>ecological metagenomes</taxon>
    </lineage>
</organism>
<accession>A0A3B0XK35</accession>
<name>A0A3B0XK35_9ZZZZ</name>
<feature type="non-terminal residue" evidence="1">
    <location>
        <position position="1"/>
    </location>
</feature>
<reference evidence="1" key="1">
    <citation type="submission" date="2018-06" db="EMBL/GenBank/DDBJ databases">
        <authorList>
            <person name="Zhirakovskaya E."/>
        </authorList>
    </citation>
    <scope>NUCLEOTIDE SEQUENCE</scope>
</reference>
<dbReference type="AlphaFoldDB" id="A0A3B0XK35"/>
<proteinExistence type="predicted"/>
<gene>
    <name evidence="1" type="ORF">MNBD_GAMMA10-3339</name>
</gene>
<evidence type="ECO:0000313" key="1">
    <source>
        <dbReference type="EMBL" id="VAW63497.1"/>
    </source>
</evidence>
<evidence type="ECO:0008006" key="2">
    <source>
        <dbReference type="Google" id="ProtNLM"/>
    </source>
</evidence>
<dbReference type="EMBL" id="UOFJ01000107">
    <property type="protein sequence ID" value="VAW63497.1"/>
    <property type="molecule type" value="Genomic_DNA"/>
</dbReference>